<evidence type="ECO:0000256" key="1">
    <source>
        <dbReference type="SAM" id="MobiDB-lite"/>
    </source>
</evidence>
<dbReference type="AlphaFoldDB" id="A0A1Y1ZXZ1"/>
<comment type="caution">
    <text evidence="2">The sequence shown here is derived from an EMBL/GenBank/DDBJ whole genome shotgun (WGS) entry which is preliminary data.</text>
</comment>
<protein>
    <submittedName>
        <fullName evidence="2">Uncharacterized protein</fullName>
    </submittedName>
</protein>
<dbReference type="EMBL" id="MCFA01000031">
    <property type="protein sequence ID" value="ORY14645.1"/>
    <property type="molecule type" value="Genomic_DNA"/>
</dbReference>
<evidence type="ECO:0000313" key="3">
    <source>
        <dbReference type="Proteomes" id="UP000193144"/>
    </source>
</evidence>
<name>A0A1Y1ZXZ1_9PLEO</name>
<evidence type="ECO:0000313" key="2">
    <source>
        <dbReference type="EMBL" id="ORY14645.1"/>
    </source>
</evidence>
<feature type="compositionally biased region" description="Polar residues" evidence="1">
    <location>
        <begin position="309"/>
        <end position="321"/>
    </location>
</feature>
<accession>A0A1Y1ZXZ1</accession>
<sequence length="569" mass="63676">MAGLPRHSFHRPTRPLTYELANHAKAYLEGKQYNGGFAFLNALLTSGTSISTPDQSYASFLPPAPYLALASTLIVYPHTTTKAKSADVVKGADAALRYLRSVHNTVDPTNEILRSAFSFPDDPSRRRAAGQRVFGYSPPPDGRDETERLTGVVTKSQSLWLRAKDFWHIVGWAFNCSVAYKKRWNRWKLWLDVMMDFLEADWEERVELSQREGADAEKIFTDSILWHFVKTIEPSARANRRAMVGAILAMGDPHSRKLYPEIWKNETVEFKHEEEGDKVGKIDIENGDFGDYENLDEDEIMGDAPVLTSGRQSKSPASPSLNGKDDLVTHNLEHAVDRLGGMDAIVLRQRLLAMLARVAQAIPAYFTRLGDLFDHITEAFLEKPTIIMGLLLSTSQMPADAQLGLKSNLLLPLVSGELPDYTRMEPLPFHLEIYFLPARGTTHSYAANAKISLVVEQMFMHFANAKLLDVTDHLRNSLEAGIEARKQAYGRARAKKRDVREEEQAKVILHESTERLLGMLEVLEIAAGQQPRPRAVDERFPSFSSAISSAISLSSPEGSSVDEEDILDL</sequence>
<dbReference type="Proteomes" id="UP000193144">
    <property type="component" value="Unassembled WGS sequence"/>
</dbReference>
<organism evidence="2 3">
    <name type="scientific">Clohesyomyces aquaticus</name>
    <dbReference type="NCBI Taxonomy" id="1231657"/>
    <lineage>
        <taxon>Eukaryota</taxon>
        <taxon>Fungi</taxon>
        <taxon>Dikarya</taxon>
        <taxon>Ascomycota</taxon>
        <taxon>Pezizomycotina</taxon>
        <taxon>Dothideomycetes</taxon>
        <taxon>Pleosporomycetidae</taxon>
        <taxon>Pleosporales</taxon>
        <taxon>Lindgomycetaceae</taxon>
        <taxon>Clohesyomyces</taxon>
    </lineage>
</organism>
<gene>
    <name evidence="2" type="ORF">BCR34DRAFT_479173</name>
</gene>
<proteinExistence type="predicted"/>
<dbReference type="OrthoDB" id="5411773at2759"/>
<reference evidence="2 3" key="1">
    <citation type="submission" date="2016-07" db="EMBL/GenBank/DDBJ databases">
        <title>Pervasive Adenine N6-methylation of Active Genes in Fungi.</title>
        <authorList>
            <consortium name="DOE Joint Genome Institute"/>
            <person name="Mondo S.J."/>
            <person name="Dannebaum R.O."/>
            <person name="Kuo R.C."/>
            <person name="Labutti K."/>
            <person name="Haridas S."/>
            <person name="Kuo A."/>
            <person name="Salamov A."/>
            <person name="Ahrendt S.R."/>
            <person name="Lipzen A."/>
            <person name="Sullivan W."/>
            <person name="Andreopoulos W.B."/>
            <person name="Clum A."/>
            <person name="Lindquist E."/>
            <person name="Daum C."/>
            <person name="Ramamoorthy G.K."/>
            <person name="Gryganskyi A."/>
            <person name="Culley D."/>
            <person name="Magnuson J.K."/>
            <person name="James T.Y."/>
            <person name="O'Malley M.A."/>
            <person name="Stajich J.E."/>
            <person name="Spatafora J.W."/>
            <person name="Visel A."/>
            <person name="Grigoriev I.V."/>
        </authorList>
    </citation>
    <scope>NUCLEOTIDE SEQUENCE [LARGE SCALE GENOMIC DNA]</scope>
    <source>
        <strain evidence="2 3">CBS 115471</strain>
    </source>
</reference>
<dbReference type="STRING" id="1231657.A0A1Y1ZXZ1"/>
<feature type="region of interest" description="Disordered" evidence="1">
    <location>
        <begin position="306"/>
        <end position="325"/>
    </location>
</feature>
<keyword evidence="3" id="KW-1185">Reference proteome</keyword>